<feature type="transmembrane region" description="Helical" evidence="6">
    <location>
        <begin position="278"/>
        <end position="300"/>
    </location>
</feature>
<dbReference type="GO" id="GO:0022857">
    <property type="term" value="F:transmembrane transporter activity"/>
    <property type="evidence" value="ECO:0007669"/>
    <property type="project" value="TreeGrafter"/>
</dbReference>
<feature type="domain" description="ABC3 transporter permease C-terminal" evidence="7">
    <location>
        <begin position="670"/>
        <end position="777"/>
    </location>
</feature>
<accession>A0A917HY01</accession>
<organism evidence="9 10">
    <name type="scientific">Parapedobacter pyrenivorans</name>
    <dbReference type="NCBI Taxonomy" id="1305674"/>
    <lineage>
        <taxon>Bacteria</taxon>
        <taxon>Pseudomonadati</taxon>
        <taxon>Bacteroidota</taxon>
        <taxon>Sphingobacteriia</taxon>
        <taxon>Sphingobacteriales</taxon>
        <taxon>Sphingobacteriaceae</taxon>
        <taxon>Parapedobacter</taxon>
    </lineage>
</organism>
<dbReference type="RefSeq" id="WP_188507377.1">
    <property type="nucleotide sequence ID" value="NZ_BMER01000004.1"/>
</dbReference>
<dbReference type="InterPro" id="IPR050250">
    <property type="entry name" value="Macrolide_Exporter_MacB"/>
</dbReference>
<dbReference type="InterPro" id="IPR003838">
    <property type="entry name" value="ABC3_permease_C"/>
</dbReference>
<evidence type="ECO:0000256" key="3">
    <source>
        <dbReference type="ARBA" id="ARBA00022692"/>
    </source>
</evidence>
<feature type="domain" description="MacB-like periplasmic core" evidence="8">
    <location>
        <begin position="20"/>
        <end position="233"/>
    </location>
</feature>
<evidence type="ECO:0000256" key="5">
    <source>
        <dbReference type="ARBA" id="ARBA00023136"/>
    </source>
</evidence>
<feature type="transmembrane region" description="Helical" evidence="6">
    <location>
        <begin position="21"/>
        <end position="41"/>
    </location>
</feature>
<evidence type="ECO:0000259" key="8">
    <source>
        <dbReference type="Pfam" id="PF12704"/>
    </source>
</evidence>
<evidence type="ECO:0000256" key="1">
    <source>
        <dbReference type="ARBA" id="ARBA00004651"/>
    </source>
</evidence>
<gene>
    <name evidence="9" type="ORF">GCM10007415_34990</name>
</gene>
<dbReference type="AlphaFoldDB" id="A0A917HY01"/>
<evidence type="ECO:0000256" key="2">
    <source>
        <dbReference type="ARBA" id="ARBA00022475"/>
    </source>
</evidence>
<dbReference type="PANTHER" id="PTHR30572:SF18">
    <property type="entry name" value="ABC-TYPE MACROLIDE FAMILY EXPORT SYSTEM PERMEASE COMPONENT 2"/>
    <property type="match status" value="1"/>
</dbReference>
<keyword evidence="3 6" id="KW-0812">Transmembrane</keyword>
<reference evidence="9" key="2">
    <citation type="submission" date="2020-09" db="EMBL/GenBank/DDBJ databases">
        <authorList>
            <person name="Sun Q."/>
            <person name="Zhou Y."/>
        </authorList>
    </citation>
    <scope>NUCLEOTIDE SEQUENCE</scope>
    <source>
        <strain evidence="9">CGMCC 1.12195</strain>
    </source>
</reference>
<feature type="domain" description="ABC3 transporter permease C-terminal" evidence="7">
    <location>
        <begin position="285"/>
        <end position="399"/>
    </location>
</feature>
<evidence type="ECO:0000256" key="4">
    <source>
        <dbReference type="ARBA" id="ARBA00022989"/>
    </source>
</evidence>
<feature type="transmembrane region" description="Helical" evidence="6">
    <location>
        <begin position="417"/>
        <end position="441"/>
    </location>
</feature>
<dbReference type="EMBL" id="BMER01000004">
    <property type="protein sequence ID" value="GGG96738.1"/>
    <property type="molecule type" value="Genomic_DNA"/>
</dbReference>
<feature type="transmembrane region" description="Helical" evidence="6">
    <location>
        <begin position="720"/>
        <end position="740"/>
    </location>
</feature>
<proteinExistence type="predicted"/>
<comment type="subcellular location">
    <subcellularLocation>
        <location evidence="1">Cell membrane</location>
        <topology evidence="1">Multi-pass membrane protein</topology>
    </subcellularLocation>
</comment>
<evidence type="ECO:0000313" key="10">
    <source>
        <dbReference type="Proteomes" id="UP000660862"/>
    </source>
</evidence>
<evidence type="ECO:0000259" key="7">
    <source>
        <dbReference type="Pfam" id="PF02687"/>
    </source>
</evidence>
<feature type="transmembrane region" description="Helical" evidence="6">
    <location>
        <begin position="372"/>
        <end position="396"/>
    </location>
</feature>
<comment type="caution">
    <text evidence="9">The sequence shown here is derived from an EMBL/GenBank/DDBJ whole genome shotgun (WGS) entry which is preliminary data.</text>
</comment>
<protein>
    <submittedName>
        <fullName evidence="9">ABC transporter permease</fullName>
    </submittedName>
</protein>
<evidence type="ECO:0000313" key="9">
    <source>
        <dbReference type="EMBL" id="GGG96738.1"/>
    </source>
</evidence>
<feature type="transmembrane region" description="Helical" evidence="6">
    <location>
        <begin position="752"/>
        <end position="774"/>
    </location>
</feature>
<feature type="transmembrane region" description="Helical" evidence="6">
    <location>
        <begin position="325"/>
        <end position="352"/>
    </location>
</feature>
<dbReference type="InterPro" id="IPR025857">
    <property type="entry name" value="MacB_PCD"/>
</dbReference>
<dbReference type="GO" id="GO:0005886">
    <property type="term" value="C:plasma membrane"/>
    <property type="evidence" value="ECO:0007669"/>
    <property type="project" value="UniProtKB-SubCell"/>
</dbReference>
<dbReference type="Proteomes" id="UP000660862">
    <property type="component" value="Unassembled WGS sequence"/>
</dbReference>
<keyword evidence="5 6" id="KW-0472">Membrane</keyword>
<evidence type="ECO:0000256" key="6">
    <source>
        <dbReference type="SAM" id="Phobius"/>
    </source>
</evidence>
<keyword evidence="10" id="KW-1185">Reference proteome</keyword>
<keyword evidence="2" id="KW-1003">Cell membrane</keyword>
<feature type="transmembrane region" description="Helical" evidence="6">
    <location>
        <begin position="668"/>
        <end position="690"/>
    </location>
</feature>
<reference evidence="9" key="1">
    <citation type="journal article" date="2014" name="Int. J. Syst. Evol. Microbiol.">
        <title>Complete genome sequence of Corynebacterium casei LMG S-19264T (=DSM 44701T), isolated from a smear-ripened cheese.</title>
        <authorList>
            <consortium name="US DOE Joint Genome Institute (JGI-PGF)"/>
            <person name="Walter F."/>
            <person name="Albersmeier A."/>
            <person name="Kalinowski J."/>
            <person name="Ruckert C."/>
        </authorList>
    </citation>
    <scope>NUCLEOTIDE SEQUENCE</scope>
    <source>
        <strain evidence="9">CGMCC 1.12195</strain>
    </source>
</reference>
<sequence length="788" mass="88288">MMPNYLRTTLRYLWRKRLFTALNILGLSIGLCAAFVIFRLVDYELSFDRAFADADDYVQVAIRNKSADVENGVTMVAMGLAPRIEQEVTGIDDIIPMYYHPDKAHGIDRRVATLPAYFDMVPYLWLAGDRVTAVAQPNQVVLTRSRAEQYYPKEKPADLIGKTIDYDENKVMTISGIVEDLPYNTSFDAQEFFRISQEEWPDDLEFGWRQNCLLFLKLHRGASRERVLQQINAINEKQNRAYFESFSSSYWYTFIPINKRHYAADYYSPTHRTVNSKVFYGLAGIAAFLLLLAIINYVNLSTALMPQRAREIGVRRTLGGVSHQLAWRFVGETVCVAVLALALSLAMQHWVIALFSDYFPEGMVDYLDYPRAAVYLVGLVSLIALLSGIYPAWLLTRINVVAALKGKVDRVGEGISFRRVLIVFQFVIAQVFVVGALVIGLQLRYTLTKDLGFRKDAVVAVDFPTVSKEADSLSVAKQLLFQQLLSRHPGVVVSALGDLPMGTSMVSHETEFVGPSGPVIMQLLGKTIGEGWMDLYEMQLVSGREPRIPAEEIVINESAAKAAGYPNAAAAIGELVENQRIVGVVADFHLYGLKVGIKPVKLSLKESGNKAKNISIRLTQHNWPATLAKISEEWTSLYPETPFDYQFYDEHIQQMHGQDHRLARIVNYSAVVTILIGCLGLFGLATLVSLQRMKEIGIRKVLGASVAGIVRMLSSDFVKLVLVSVVVASPIGWWVMNLWLENFAYRIDIQWWVFALAGVAAVVIALLTVSWQAFRAAVVNPVDSLRDE</sequence>
<dbReference type="Pfam" id="PF02687">
    <property type="entry name" value="FtsX"/>
    <property type="match status" value="2"/>
</dbReference>
<dbReference type="Pfam" id="PF12704">
    <property type="entry name" value="MacB_PCD"/>
    <property type="match status" value="1"/>
</dbReference>
<name>A0A917HY01_9SPHI</name>
<keyword evidence="4 6" id="KW-1133">Transmembrane helix</keyword>
<dbReference type="PANTHER" id="PTHR30572">
    <property type="entry name" value="MEMBRANE COMPONENT OF TRANSPORTER-RELATED"/>
    <property type="match status" value="1"/>
</dbReference>